<dbReference type="AlphaFoldDB" id="A0A1G6Y9E5"/>
<protein>
    <submittedName>
        <fullName evidence="1">Uncharacterized protein</fullName>
    </submittedName>
</protein>
<sequence length="78" mass="8726">MGMKDNAGPGAPRQILNIAQYLLIIDLKQPVIQRHTPFFLIRIIIPPPIQPSATVAGLFSRHCIYATTSFFATWCCEI</sequence>
<organism evidence="1 2">
    <name type="scientific">Niabella drilacis (strain DSM 25811 / CCM 8410 / CCUG 62505 / LMG 26954 / E90)</name>
    <dbReference type="NCBI Taxonomy" id="1285928"/>
    <lineage>
        <taxon>Bacteria</taxon>
        <taxon>Pseudomonadati</taxon>
        <taxon>Bacteroidota</taxon>
        <taxon>Chitinophagia</taxon>
        <taxon>Chitinophagales</taxon>
        <taxon>Chitinophagaceae</taxon>
        <taxon>Niabella</taxon>
    </lineage>
</organism>
<keyword evidence="2" id="KW-1185">Reference proteome</keyword>
<accession>A0A1G6Y9E5</accession>
<dbReference type="Proteomes" id="UP000198757">
    <property type="component" value="Unassembled WGS sequence"/>
</dbReference>
<proteinExistence type="predicted"/>
<name>A0A1G6Y9E5_NIADE</name>
<evidence type="ECO:0000313" key="1">
    <source>
        <dbReference type="EMBL" id="SDD87049.1"/>
    </source>
</evidence>
<evidence type="ECO:0000313" key="2">
    <source>
        <dbReference type="Proteomes" id="UP000198757"/>
    </source>
</evidence>
<gene>
    <name evidence="1" type="ORF">SAMN04487894_11533</name>
</gene>
<reference evidence="2" key="1">
    <citation type="submission" date="2016-10" db="EMBL/GenBank/DDBJ databases">
        <authorList>
            <person name="Varghese N."/>
            <person name="Submissions S."/>
        </authorList>
    </citation>
    <scope>NUCLEOTIDE SEQUENCE [LARGE SCALE GENOMIC DNA]</scope>
    <source>
        <strain evidence="2">DSM 25811 / CCM 8410 / LMG 26954 / E90</strain>
    </source>
</reference>
<dbReference type="STRING" id="1285928.SAMN04487894_11533"/>
<dbReference type="EMBL" id="FMZO01000015">
    <property type="protein sequence ID" value="SDD87049.1"/>
    <property type="molecule type" value="Genomic_DNA"/>
</dbReference>